<dbReference type="Gene3D" id="1.10.10.60">
    <property type="entry name" value="Homeodomain-like"/>
    <property type="match status" value="2"/>
</dbReference>
<dbReference type="SMART" id="SM00717">
    <property type="entry name" value="SANT"/>
    <property type="match status" value="2"/>
</dbReference>
<keyword evidence="1" id="KW-0805">Transcription regulation</keyword>
<protein>
    <recommendedName>
        <fullName evidence="10">Myb-like DNA-binding domain containing protein</fullName>
    </recommendedName>
</protein>
<proteinExistence type="predicted"/>
<evidence type="ECO:0000256" key="4">
    <source>
        <dbReference type="ARBA" id="ARBA00023242"/>
    </source>
</evidence>
<organism evidence="8 9">
    <name type="scientific">Tritrichomonas musculus</name>
    <dbReference type="NCBI Taxonomy" id="1915356"/>
    <lineage>
        <taxon>Eukaryota</taxon>
        <taxon>Metamonada</taxon>
        <taxon>Parabasalia</taxon>
        <taxon>Tritrichomonadida</taxon>
        <taxon>Tritrichomonadidae</taxon>
        <taxon>Tritrichomonas</taxon>
    </lineage>
</organism>
<dbReference type="PANTHER" id="PTHR46621">
    <property type="entry name" value="SNRNA-ACTIVATING PROTEIN COMPLEX SUBUNIT 4"/>
    <property type="match status" value="1"/>
</dbReference>
<keyword evidence="9" id="KW-1185">Reference proteome</keyword>
<dbReference type="InterPro" id="IPR017930">
    <property type="entry name" value="Myb_dom"/>
</dbReference>
<dbReference type="SUPFAM" id="SSF46689">
    <property type="entry name" value="Homeodomain-like"/>
    <property type="match status" value="1"/>
</dbReference>
<reference evidence="8 9" key="1">
    <citation type="submission" date="2024-04" db="EMBL/GenBank/DDBJ databases">
        <title>Tritrichomonas musculus Genome.</title>
        <authorList>
            <person name="Alves-Ferreira E."/>
            <person name="Grigg M."/>
            <person name="Lorenzi H."/>
            <person name="Galac M."/>
        </authorList>
    </citation>
    <scope>NUCLEOTIDE SEQUENCE [LARGE SCALE GENOMIC DNA]</scope>
    <source>
        <strain evidence="8 9">EAF2021</strain>
    </source>
</reference>
<dbReference type="EMBL" id="JAPFFF010000011">
    <property type="protein sequence ID" value="KAK8878383.1"/>
    <property type="molecule type" value="Genomic_DNA"/>
</dbReference>
<dbReference type="PROSITE" id="PS50090">
    <property type="entry name" value="MYB_LIKE"/>
    <property type="match status" value="2"/>
</dbReference>
<evidence type="ECO:0000313" key="9">
    <source>
        <dbReference type="Proteomes" id="UP001470230"/>
    </source>
</evidence>
<feature type="domain" description="Myb-like" evidence="6">
    <location>
        <begin position="127"/>
        <end position="177"/>
    </location>
</feature>
<dbReference type="InterPro" id="IPR009057">
    <property type="entry name" value="Homeodomain-like_sf"/>
</dbReference>
<dbReference type="InterPro" id="IPR051575">
    <property type="entry name" value="Myb-like_DNA-bd"/>
</dbReference>
<dbReference type="PANTHER" id="PTHR46621:SF1">
    <property type="entry name" value="SNRNA-ACTIVATING PROTEIN COMPLEX SUBUNIT 4"/>
    <property type="match status" value="1"/>
</dbReference>
<dbReference type="CDD" id="cd00167">
    <property type="entry name" value="SANT"/>
    <property type="match status" value="2"/>
</dbReference>
<evidence type="ECO:0000256" key="2">
    <source>
        <dbReference type="ARBA" id="ARBA00023125"/>
    </source>
</evidence>
<feature type="region of interest" description="Disordered" evidence="5">
    <location>
        <begin position="180"/>
        <end position="222"/>
    </location>
</feature>
<gene>
    <name evidence="8" type="ORF">M9Y10_005151</name>
</gene>
<evidence type="ECO:0000259" key="7">
    <source>
        <dbReference type="PROSITE" id="PS51294"/>
    </source>
</evidence>
<feature type="domain" description="Myb-like" evidence="6">
    <location>
        <begin position="72"/>
        <end position="126"/>
    </location>
</feature>
<keyword evidence="4" id="KW-0539">Nucleus</keyword>
<keyword evidence="2" id="KW-0238">DNA-binding</keyword>
<evidence type="ECO:0000259" key="6">
    <source>
        <dbReference type="PROSITE" id="PS50090"/>
    </source>
</evidence>
<name>A0ABR2JKF9_9EUKA</name>
<dbReference type="PROSITE" id="PS51294">
    <property type="entry name" value="HTH_MYB"/>
    <property type="match status" value="2"/>
</dbReference>
<feature type="domain" description="HTH myb-type" evidence="7">
    <location>
        <begin position="127"/>
        <end position="181"/>
    </location>
</feature>
<accession>A0ABR2JKF9</accession>
<evidence type="ECO:0000256" key="3">
    <source>
        <dbReference type="ARBA" id="ARBA00023163"/>
    </source>
</evidence>
<dbReference type="InterPro" id="IPR001005">
    <property type="entry name" value="SANT/Myb"/>
</dbReference>
<dbReference type="Pfam" id="PF13921">
    <property type="entry name" value="Myb_DNA-bind_6"/>
    <property type="match status" value="1"/>
</dbReference>
<feature type="compositionally biased region" description="Polar residues" evidence="5">
    <location>
        <begin position="190"/>
        <end position="222"/>
    </location>
</feature>
<evidence type="ECO:0000256" key="5">
    <source>
        <dbReference type="SAM" id="MobiDB-lite"/>
    </source>
</evidence>
<sequence>MSHINDHQINNIMNLNKTINNRKGYDFNSFTQPLNPNIINLSCIDVKHKNACNKKITFSSVEQFIHYKMTGRKPHPKVKFIPQEDELLRNLVQEYGENDNWSIIAKKMTITYRNQRQCKERWFNYLSPNINNTPFTHEEDNKLEELYAEYGAKWVQIAKYFPSRTDINIRSRWLVLQRRKKKTESKQPSDEASTSPTFLNSDIDNVQNHPCSKNTNLPVPQIKQNSPIQTHDITRDSIFPFSFSENTLQNSSSEIIENETNSSTCENMFSMEDEKSIFNEENFFNITPVELSTNDLNSFEDWSF</sequence>
<evidence type="ECO:0000313" key="8">
    <source>
        <dbReference type="EMBL" id="KAK8878383.1"/>
    </source>
</evidence>
<keyword evidence="3" id="KW-0804">Transcription</keyword>
<dbReference type="Proteomes" id="UP001470230">
    <property type="component" value="Unassembled WGS sequence"/>
</dbReference>
<feature type="domain" description="HTH myb-type" evidence="7">
    <location>
        <begin position="72"/>
        <end position="126"/>
    </location>
</feature>
<evidence type="ECO:0008006" key="10">
    <source>
        <dbReference type="Google" id="ProtNLM"/>
    </source>
</evidence>
<evidence type="ECO:0000256" key="1">
    <source>
        <dbReference type="ARBA" id="ARBA00023015"/>
    </source>
</evidence>
<comment type="caution">
    <text evidence="8">The sequence shown here is derived from an EMBL/GenBank/DDBJ whole genome shotgun (WGS) entry which is preliminary data.</text>
</comment>